<dbReference type="PANTHER" id="PTHR47822:SF2">
    <property type="entry name" value="F-BOX AND WD-40 DOMAIN PROTEIN 7"/>
    <property type="match status" value="1"/>
</dbReference>
<dbReference type="EMBL" id="LWCA01000107">
    <property type="protein sequence ID" value="OAF70821.1"/>
    <property type="molecule type" value="Genomic_DNA"/>
</dbReference>
<dbReference type="PANTHER" id="PTHR47822">
    <property type="entry name" value="CARBOHYDRATE BINDING DOMAIN CONTAINING PROTEIN"/>
    <property type="match status" value="1"/>
</dbReference>
<accession>A0A177BBB6</accession>
<keyword evidence="3" id="KW-1185">Reference proteome</keyword>
<dbReference type="InterPro" id="IPR001680">
    <property type="entry name" value="WD40_rpt"/>
</dbReference>
<protein>
    <submittedName>
        <fullName evidence="2">Uncharacterized protein</fullName>
    </submittedName>
</protein>
<evidence type="ECO:0000313" key="3">
    <source>
        <dbReference type="Proteomes" id="UP000078046"/>
    </source>
</evidence>
<evidence type="ECO:0000313" key="2">
    <source>
        <dbReference type="EMBL" id="OAF70821.1"/>
    </source>
</evidence>
<dbReference type="OrthoDB" id="10251741at2759"/>
<feature type="repeat" description="WD" evidence="1">
    <location>
        <begin position="218"/>
        <end position="251"/>
    </location>
</feature>
<dbReference type="PROSITE" id="PS50294">
    <property type="entry name" value="WD_REPEATS_REGION"/>
    <property type="match status" value="1"/>
</dbReference>
<organism evidence="2 3">
    <name type="scientific">Intoshia linei</name>
    <dbReference type="NCBI Taxonomy" id="1819745"/>
    <lineage>
        <taxon>Eukaryota</taxon>
        <taxon>Metazoa</taxon>
        <taxon>Spiralia</taxon>
        <taxon>Lophotrochozoa</taxon>
        <taxon>Mesozoa</taxon>
        <taxon>Orthonectida</taxon>
        <taxon>Rhopaluridae</taxon>
        <taxon>Intoshia</taxon>
    </lineage>
</organism>
<dbReference type="SUPFAM" id="SSF50978">
    <property type="entry name" value="WD40 repeat-like"/>
    <property type="match status" value="1"/>
</dbReference>
<proteinExistence type="predicted"/>
<dbReference type="PROSITE" id="PS50082">
    <property type="entry name" value="WD_REPEATS_2"/>
    <property type="match status" value="1"/>
</dbReference>
<name>A0A177BBB6_9BILA</name>
<dbReference type="InterPro" id="IPR015943">
    <property type="entry name" value="WD40/YVTN_repeat-like_dom_sf"/>
</dbReference>
<dbReference type="SMART" id="SM00320">
    <property type="entry name" value="WD40"/>
    <property type="match status" value="6"/>
</dbReference>
<reference evidence="2 3" key="1">
    <citation type="submission" date="2016-04" db="EMBL/GenBank/DDBJ databases">
        <title>The genome of Intoshia linei affirms orthonectids as highly simplified spiralians.</title>
        <authorList>
            <person name="Mikhailov K.V."/>
            <person name="Slusarev G.S."/>
            <person name="Nikitin M.A."/>
            <person name="Logacheva M.D."/>
            <person name="Penin A."/>
            <person name="Aleoshin V."/>
            <person name="Panchin Y.V."/>
        </authorList>
    </citation>
    <scope>NUCLEOTIDE SEQUENCE [LARGE SCALE GENOMIC DNA]</scope>
    <source>
        <strain evidence="2">Intl2013</strain>
        <tissue evidence="2">Whole animal</tissue>
    </source>
</reference>
<comment type="caution">
    <text evidence="2">The sequence shown here is derived from an EMBL/GenBank/DDBJ whole genome shotgun (WGS) entry which is preliminary data.</text>
</comment>
<dbReference type="Proteomes" id="UP000078046">
    <property type="component" value="Unassembled WGS sequence"/>
</dbReference>
<keyword evidence="1" id="KW-0853">WD repeat</keyword>
<gene>
    <name evidence="2" type="ORF">A3Q56_01430</name>
</gene>
<dbReference type="Pfam" id="PF00400">
    <property type="entry name" value="WD40"/>
    <property type="match status" value="1"/>
</dbReference>
<dbReference type="Gene3D" id="2.130.10.10">
    <property type="entry name" value="YVTN repeat-like/Quinoprotein amine dehydrogenase"/>
    <property type="match status" value="2"/>
</dbReference>
<dbReference type="InterPro" id="IPR036322">
    <property type="entry name" value="WD40_repeat_dom_sf"/>
</dbReference>
<dbReference type="AlphaFoldDB" id="A0A177BBB6"/>
<evidence type="ECO:0000256" key="1">
    <source>
        <dbReference type="PROSITE-ProRule" id="PRU00221"/>
    </source>
</evidence>
<sequence>MFGRGSEIKDEDDEMNPKLIQYKKLNVDSTKKISAARVKRRSSSITKMEIVSLNLQSTPMYKNITVEGTIKVINILDTKLICMCFKYTLDGLYFAVGFSNGLINIYTSPQCKIVFILSFADSQCCSSLQFSNKYLSDNLRTTDVLLASHIDGIIKLWHYDTQTCLFTIDENRPTLFCSFSSDATKFISSGNNSIIHVYDLNTCKLLSQHQASYHKSNMDGHRGKVFVVKYHPNSQNSFVSGGWDNTLQFWDDRAQHASRHISGPHICGEGLDIDPENDQILTGSWRKSNPLQVWDYKTGKNIRDIMQIPTRTSQLYCVQFVSKNLIATSGYDNTDMRIIDRNTNNIMGRVISNGKSFYAVDNDRAYKPIYGGICDTIVYLFQET</sequence>